<dbReference type="Proteomes" id="UP000709295">
    <property type="component" value="Unassembled WGS sequence"/>
</dbReference>
<gene>
    <name evidence="2" type="ORF">JG688_00011739</name>
</gene>
<dbReference type="CDD" id="cd14686">
    <property type="entry name" value="bZIP"/>
    <property type="match status" value="1"/>
</dbReference>
<evidence type="ECO:0000313" key="2">
    <source>
        <dbReference type="EMBL" id="KAG6955794.1"/>
    </source>
</evidence>
<dbReference type="AlphaFoldDB" id="A0A8J5MEZ9"/>
<accession>A0A8J5MEZ9</accession>
<reference evidence="2" key="1">
    <citation type="submission" date="2021-01" db="EMBL/GenBank/DDBJ databases">
        <title>Phytophthora aleatoria, a newly-described species from Pinus radiata is distinct from Phytophthora cactorum isolates based on comparative genomics.</title>
        <authorList>
            <person name="Mcdougal R."/>
            <person name="Panda P."/>
            <person name="Williams N."/>
            <person name="Studholme D.J."/>
        </authorList>
    </citation>
    <scope>NUCLEOTIDE SEQUENCE</scope>
    <source>
        <strain evidence="2">NZFS 4037</strain>
    </source>
</reference>
<protein>
    <recommendedName>
        <fullName evidence="4">Bzip transcription factor</fullName>
    </recommendedName>
</protein>
<sequence length="315" mass="35464">MEQLPTKSTIGQKRLQDRDSLADLATKRTTSVAPIVANHKDLAPPTSGRKMKVSASRREHCRINQARYRKRQRQHADNLDEGIRTLQEEIQELETHHQNIIRRAPMNESAWIVATEYFRLFRYGYMAPILAPQSLTPPRPQKESHAQLDFLKATMAPDVTDGNMYGVEAILQNWKLFSLNVGDVHFQPKRLEQLAQGSLLATTRTSVTITESSLHQLFPHLVADQDAEEDEAQKLSSLGAKLLNQRLSVSGSVRFDWDTSTGRVIRLKSKVDLMTPMLQLLGSLEDVARVFDKALVTLDGRFLAKEGINSVSASN</sequence>
<keyword evidence="3" id="KW-1185">Reference proteome</keyword>
<feature type="coiled-coil region" evidence="1">
    <location>
        <begin position="69"/>
        <end position="103"/>
    </location>
</feature>
<evidence type="ECO:0000313" key="3">
    <source>
        <dbReference type="Proteomes" id="UP000709295"/>
    </source>
</evidence>
<evidence type="ECO:0008006" key="4">
    <source>
        <dbReference type="Google" id="ProtNLM"/>
    </source>
</evidence>
<dbReference type="EMBL" id="JAENGY010000846">
    <property type="protein sequence ID" value="KAG6955794.1"/>
    <property type="molecule type" value="Genomic_DNA"/>
</dbReference>
<keyword evidence="1" id="KW-0175">Coiled coil</keyword>
<name>A0A8J5MEZ9_9STRA</name>
<organism evidence="2 3">
    <name type="scientific">Phytophthora aleatoria</name>
    <dbReference type="NCBI Taxonomy" id="2496075"/>
    <lineage>
        <taxon>Eukaryota</taxon>
        <taxon>Sar</taxon>
        <taxon>Stramenopiles</taxon>
        <taxon>Oomycota</taxon>
        <taxon>Peronosporomycetes</taxon>
        <taxon>Peronosporales</taxon>
        <taxon>Peronosporaceae</taxon>
        <taxon>Phytophthora</taxon>
    </lineage>
</organism>
<proteinExistence type="predicted"/>
<comment type="caution">
    <text evidence="2">The sequence shown here is derived from an EMBL/GenBank/DDBJ whole genome shotgun (WGS) entry which is preliminary data.</text>
</comment>
<evidence type="ECO:0000256" key="1">
    <source>
        <dbReference type="SAM" id="Coils"/>
    </source>
</evidence>